<evidence type="ECO:0000313" key="3">
    <source>
        <dbReference type="Proteomes" id="UP000628560"/>
    </source>
</evidence>
<gene>
    <name evidence="2" type="ORF">ISP11_09880</name>
</gene>
<dbReference type="Proteomes" id="UP000628560">
    <property type="component" value="Unassembled WGS sequence"/>
</dbReference>
<dbReference type="RefSeq" id="WP_194512973.1">
    <property type="nucleotide sequence ID" value="NZ_JADIXP010000005.1"/>
</dbReference>
<feature type="domain" description="Glycosyl transferase family 1" evidence="1">
    <location>
        <begin position="193"/>
        <end position="346"/>
    </location>
</feature>
<dbReference type="PANTHER" id="PTHR46401:SF8">
    <property type="entry name" value="BLL6006 PROTEIN"/>
    <property type="match status" value="1"/>
</dbReference>
<name>A0ABD4K8A9_9ENTR</name>
<reference evidence="2 3" key="1">
    <citation type="submission" date="2020-11" db="EMBL/GenBank/DDBJ databases">
        <title>Identification of Lelliottia nimipressuralis from Wound Infection by Whole Genome-Based Bacterial Identification.</title>
        <authorList>
            <person name="Navarathna D.H."/>
            <person name="Choi H."/>
            <person name="Jinadatha C."/>
            <person name="Chatterjee P."/>
            <person name="Hwang M."/>
        </authorList>
    </citation>
    <scope>NUCLEOTIDE SEQUENCE [LARGE SCALE GENOMIC DNA]</scope>
    <source>
        <strain evidence="2 3">DN2020</strain>
    </source>
</reference>
<dbReference type="Pfam" id="PF00534">
    <property type="entry name" value="Glycos_transf_1"/>
    <property type="match status" value="1"/>
</dbReference>
<dbReference type="PANTHER" id="PTHR46401">
    <property type="entry name" value="GLYCOSYLTRANSFERASE WBBK-RELATED"/>
    <property type="match status" value="1"/>
</dbReference>
<evidence type="ECO:0000313" key="2">
    <source>
        <dbReference type="EMBL" id="MBF4178172.1"/>
    </source>
</evidence>
<accession>A0ABD4K8A9</accession>
<protein>
    <submittedName>
        <fullName evidence="2">Glycosyltransferase</fullName>
    </submittedName>
</protein>
<dbReference type="SUPFAM" id="SSF53756">
    <property type="entry name" value="UDP-Glycosyltransferase/glycogen phosphorylase"/>
    <property type="match status" value="1"/>
</dbReference>
<organism evidence="2 3">
    <name type="scientific">Lelliottia nimipressuralis</name>
    <dbReference type="NCBI Taxonomy" id="69220"/>
    <lineage>
        <taxon>Bacteria</taxon>
        <taxon>Pseudomonadati</taxon>
        <taxon>Pseudomonadota</taxon>
        <taxon>Gammaproteobacteria</taxon>
        <taxon>Enterobacterales</taxon>
        <taxon>Enterobacteriaceae</taxon>
        <taxon>Lelliottia</taxon>
    </lineage>
</organism>
<dbReference type="AlphaFoldDB" id="A0ABD4K8A9"/>
<proteinExistence type="predicted"/>
<comment type="caution">
    <text evidence="2">The sequence shown here is derived from an EMBL/GenBank/DDBJ whole genome shotgun (WGS) entry which is preliminary data.</text>
</comment>
<dbReference type="InterPro" id="IPR001296">
    <property type="entry name" value="Glyco_trans_1"/>
</dbReference>
<dbReference type="Gene3D" id="3.40.50.2000">
    <property type="entry name" value="Glycogen Phosphorylase B"/>
    <property type="match status" value="1"/>
</dbReference>
<evidence type="ECO:0000259" key="1">
    <source>
        <dbReference type="Pfam" id="PF00534"/>
    </source>
</evidence>
<dbReference type="EMBL" id="JADIXP010000005">
    <property type="protein sequence ID" value="MBF4178172.1"/>
    <property type="molecule type" value="Genomic_DNA"/>
</dbReference>
<sequence length="379" mass="43927">MLKVGIPVLFNEQHWMGGINYFRSLIAAFSLVEQNDVEIILFCEKEGIFSTNGLNNVRQVIIPNLLSRKFSRRLLNKAFGTNVALYNALKKEHIDILSHSQMNKRLPYKTIWWKPDFQEKYYPEFFSDIDLKLRDKAVLNNAINGHILFSSYDAKNDFLKFYGPIASRPVNVLQFVPDLANDFSDDIRIKIKKVKEKFQIDSEYFFLPNQFWKHKNHELAIKAILSNDINIPIVATGALNDYRGGKHIELIKSLLKNDVNNKFKLLGLIDRDELNYLMMGSLAVINPSRFEGWSTTVEEAKYLGKRLILSDIPVHHEQNPADSLYVKCDDVDGMIAAMSKIISEYNYHDEELRLKTANINYINNRMKFGVSYYNILKSL</sequence>